<keyword evidence="16" id="KW-0325">Glycoprotein</keyword>
<comment type="similarity">
    <text evidence="3 24">Belongs to the peptidase M14 family.</text>
</comment>
<evidence type="ECO:0000256" key="2">
    <source>
        <dbReference type="ARBA" id="ARBA00004613"/>
    </source>
</evidence>
<evidence type="ECO:0000256" key="11">
    <source>
        <dbReference type="ARBA" id="ARBA00022833"/>
    </source>
</evidence>
<evidence type="ECO:0000313" key="29">
    <source>
        <dbReference type="Ensembl" id="ENSCAFP00040024406.1"/>
    </source>
</evidence>
<dbReference type="Ensembl" id="ENSCAFT00030042445.1">
    <property type="protein sequence ID" value="ENSCAFP00030037033.1"/>
    <property type="gene ID" value="ENSCAFG00030023079.1"/>
</dbReference>
<gene>
    <name evidence="28" type="primary">CPB2</name>
</gene>
<protein>
    <recommendedName>
        <fullName evidence="21">Carboxypeptidase B2</fullName>
        <ecNumber evidence="20">3.4.17.20</ecNumber>
    </recommendedName>
    <alternativeName>
        <fullName evidence="23">Carboxypeptidase U</fullName>
    </alternativeName>
    <alternativeName>
        <fullName evidence="22">Thrombin-activable fibrinolysis inhibitor</fullName>
    </alternativeName>
</protein>
<dbReference type="SMART" id="SM00631">
    <property type="entry name" value="Zn_pept"/>
    <property type="match status" value="1"/>
</dbReference>
<comment type="function">
    <text evidence="19">Cleaves C-terminal arginine or lysine residues from biologically active peptides such as kinins or anaphylatoxins in the circulation thereby regulating their activities. Down-regulates fibrinolysis by removing C-terminal lysine residues from fibrin that has already been partially degraded by plasmin.</text>
</comment>
<evidence type="ECO:0000256" key="20">
    <source>
        <dbReference type="ARBA" id="ARBA00066563"/>
    </source>
</evidence>
<dbReference type="EC" id="3.4.17.20" evidence="20"/>
<keyword evidence="8" id="KW-0479">Metal-binding</keyword>
<comment type="cofactor">
    <cofactor evidence="1">
        <name>Zn(2+)</name>
        <dbReference type="ChEBI" id="CHEBI:29105"/>
    </cofactor>
</comment>
<dbReference type="GO" id="GO:0007596">
    <property type="term" value="P:blood coagulation"/>
    <property type="evidence" value="ECO:0007669"/>
    <property type="project" value="UniProtKB-KW"/>
</dbReference>
<dbReference type="SUPFAM" id="SSF54897">
    <property type="entry name" value="Protease propeptides/inhibitors"/>
    <property type="match status" value="1"/>
</dbReference>
<keyword evidence="4" id="KW-0964">Secreted</keyword>
<evidence type="ECO:0000256" key="4">
    <source>
        <dbReference type="ARBA" id="ARBA00022525"/>
    </source>
</evidence>
<dbReference type="InterPro" id="IPR003146">
    <property type="entry name" value="M14A_act_pep"/>
</dbReference>
<dbReference type="PRINTS" id="PR00765">
    <property type="entry name" value="CRBOXYPTASEA"/>
</dbReference>
<evidence type="ECO:0000256" key="7">
    <source>
        <dbReference type="ARBA" id="ARBA00022696"/>
    </source>
</evidence>
<dbReference type="GO" id="GO:0008270">
    <property type="term" value="F:zinc ion binding"/>
    <property type="evidence" value="ECO:0007669"/>
    <property type="project" value="InterPro"/>
</dbReference>
<comment type="catalytic activity">
    <reaction evidence="18">
        <text>Release of C-terminal Arg and Lys from a polypeptide.</text>
        <dbReference type="EC" id="3.4.17.20"/>
    </reaction>
</comment>
<evidence type="ECO:0000313" key="31">
    <source>
        <dbReference type="Proteomes" id="UP000694429"/>
    </source>
</evidence>
<evidence type="ECO:0000256" key="8">
    <source>
        <dbReference type="ARBA" id="ARBA00022723"/>
    </source>
</evidence>
<evidence type="ECO:0000256" key="1">
    <source>
        <dbReference type="ARBA" id="ARBA00001947"/>
    </source>
</evidence>
<evidence type="ECO:0000256" key="13">
    <source>
        <dbReference type="ARBA" id="ARBA00023084"/>
    </source>
</evidence>
<accession>A0A8C0RRQ9</accession>
<reference evidence="27 30" key="1">
    <citation type="journal article" date="2005" name="Nature">
        <title>Genome sequence, comparative analysis and haplotype structure of the domestic dog.</title>
        <authorList>
            <consortium name="Broad Sequencing Platform"/>
            <person name="Lindblad-Toh K."/>
            <person name="Wade C.M."/>
            <person name="Mikkelsen T.S."/>
            <person name="Karlsson E.K."/>
            <person name="Jaffe D.B."/>
            <person name="Kamal M."/>
            <person name="Clamp M."/>
            <person name="Chang J.L."/>
            <person name="Kulbokas E.J. III"/>
            <person name="Zody M.C."/>
            <person name="Mauceli E."/>
            <person name="Xie X."/>
            <person name="Breen M."/>
            <person name="Wayne R.K."/>
            <person name="Ostrander E.A."/>
            <person name="Ponting C.P."/>
            <person name="Galibert F."/>
            <person name="Smith D.R."/>
            <person name="DeJong P.J."/>
            <person name="Kirkness E."/>
            <person name="Alvarez P."/>
            <person name="Biagi T."/>
            <person name="Brockman W."/>
            <person name="Butler J."/>
            <person name="Chin C.W."/>
            <person name="Cook A."/>
            <person name="Cuff J."/>
            <person name="Daly M.J."/>
            <person name="DeCaprio D."/>
            <person name="Gnerre S."/>
            <person name="Grabherr M."/>
            <person name="Kellis M."/>
            <person name="Kleber M."/>
            <person name="Bardeleben C."/>
            <person name="Goodstadt L."/>
            <person name="Heger A."/>
            <person name="Hitte C."/>
            <person name="Kim L."/>
            <person name="Koepfli K.P."/>
            <person name="Parker H.G."/>
            <person name="Pollinger J.P."/>
            <person name="Searle S.M."/>
            <person name="Sutter N.B."/>
            <person name="Thomas R."/>
            <person name="Webber C."/>
            <person name="Baldwin J."/>
            <person name="Abebe A."/>
            <person name="Abouelleil A."/>
            <person name="Aftuck L."/>
            <person name="Ait-Zahra M."/>
            <person name="Aldredge T."/>
            <person name="Allen N."/>
            <person name="An P."/>
            <person name="Anderson S."/>
            <person name="Antoine C."/>
            <person name="Arachchi H."/>
            <person name="Aslam A."/>
            <person name="Ayotte L."/>
            <person name="Bachantsang P."/>
            <person name="Barry A."/>
            <person name="Bayul T."/>
            <person name="Benamara M."/>
            <person name="Berlin A."/>
            <person name="Bessette D."/>
            <person name="Blitshteyn B."/>
            <person name="Bloom T."/>
            <person name="Blye J."/>
            <person name="Boguslavskiy L."/>
            <person name="Bonnet C."/>
            <person name="Boukhgalter B."/>
            <person name="Brown A."/>
            <person name="Cahill P."/>
            <person name="Calixte N."/>
            <person name="Camarata J."/>
            <person name="Cheshatsang Y."/>
            <person name="Chu J."/>
            <person name="Citroen M."/>
            <person name="Collymore A."/>
            <person name="Cooke P."/>
            <person name="Dawoe T."/>
            <person name="Daza R."/>
            <person name="Decktor K."/>
            <person name="DeGray S."/>
            <person name="Dhargay N."/>
            <person name="Dooley K."/>
            <person name="Dooley K."/>
            <person name="Dorje P."/>
            <person name="Dorjee K."/>
            <person name="Dorris L."/>
            <person name="Duffey N."/>
            <person name="Dupes A."/>
            <person name="Egbiremolen O."/>
            <person name="Elong R."/>
            <person name="Falk J."/>
            <person name="Farina A."/>
            <person name="Faro S."/>
            <person name="Ferguson D."/>
            <person name="Ferreira P."/>
            <person name="Fisher S."/>
            <person name="FitzGerald M."/>
            <person name="Foley K."/>
            <person name="Foley C."/>
            <person name="Franke A."/>
            <person name="Friedrich D."/>
            <person name="Gage D."/>
            <person name="Garber M."/>
            <person name="Gearin G."/>
            <person name="Giannoukos G."/>
            <person name="Goode T."/>
            <person name="Goyette A."/>
            <person name="Graham J."/>
            <person name="Grandbois E."/>
            <person name="Gyaltsen K."/>
            <person name="Hafez N."/>
            <person name="Hagopian D."/>
            <person name="Hagos B."/>
            <person name="Hall J."/>
            <person name="Healy C."/>
            <person name="Hegarty R."/>
            <person name="Honan T."/>
            <person name="Horn A."/>
            <person name="Houde N."/>
            <person name="Hughes L."/>
            <person name="Hunnicutt L."/>
            <person name="Husby M."/>
            <person name="Jester B."/>
            <person name="Jones C."/>
            <person name="Kamat A."/>
            <person name="Kanga B."/>
            <person name="Kells C."/>
            <person name="Khazanovich D."/>
            <person name="Kieu A.C."/>
            <person name="Kisner P."/>
            <person name="Kumar M."/>
            <person name="Lance K."/>
            <person name="Landers T."/>
            <person name="Lara M."/>
            <person name="Lee W."/>
            <person name="Leger J.P."/>
            <person name="Lennon N."/>
            <person name="Leuper L."/>
            <person name="LeVine S."/>
            <person name="Liu J."/>
            <person name="Liu X."/>
            <person name="Lokyitsang Y."/>
            <person name="Lokyitsang T."/>
            <person name="Lui A."/>
            <person name="Macdonald J."/>
            <person name="Major J."/>
            <person name="Marabella R."/>
            <person name="Maru K."/>
            <person name="Matthews C."/>
            <person name="McDonough S."/>
            <person name="Mehta T."/>
            <person name="Meldrim J."/>
            <person name="Melnikov A."/>
            <person name="Meneus L."/>
            <person name="Mihalev A."/>
            <person name="Mihova T."/>
            <person name="Miller K."/>
            <person name="Mittelman R."/>
            <person name="Mlenga V."/>
            <person name="Mulrain L."/>
            <person name="Munson G."/>
            <person name="Navidi A."/>
            <person name="Naylor J."/>
            <person name="Nguyen T."/>
            <person name="Nguyen N."/>
            <person name="Nguyen C."/>
            <person name="Nguyen T."/>
            <person name="Nicol R."/>
            <person name="Norbu N."/>
            <person name="Norbu C."/>
            <person name="Novod N."/>
            <person name="Nyima T."/>
            <person name="Olandt P."/>
            <person name="O'Neill B."/>
            <person name="O'Neill K."/>
            <person name="Osman S."/>
            <person name="Oyono L."/>
            <person name="Patti C."/>
            <person name="Perrin D."/>
            <person name="Phunkhang P."/>
            <person name="Pierre F."/>
            <person name="Priest M."/>
            <person name="Rachupka A."/>
            <person name="Raghuraman S."/>
            <person name="Rameau R."/>
            <person name="Ray V."/>
            <person name="Raymond C."/>
            <person name="Rege F."/>
            <person name="Rise C."/>
            <person name="Rogers J."/>
            <person name="Rogov P."/>
            <person name="Sahalie J."/>
            <person name="Settipalli S."/>
            <person name="Sharpe T."/>
            <person name="Shea T."/>
            <person name="Sheehan M."/>
            <person name="Sherpa N."/>
            <person name="Shi J."/>
            <person name="Shih D."/>
            <person name="Sloan J."/>
            <person name="Smith C."/>
            <person name="Sparrow T."/>
            <person name="Stalker J."/>
            <person name="Stange-Thomann N."/>
            <person name="Stavropoulos S."/>
            <person name="Stone C."/>
            <person name="Stone S."/>
            <person name="Sykes S."/>
            <person name="Tchuinga P."/>
            <person name="Tenzing P."/>
            <person name="Tesfaye S."/>
            <person name="Thoulutsang D."/>
            <person name="Thoulutsang Y."/>
            <person name="Topham K."/>
            <person name="Topping I."/>
            <person name="Tsamla T."/>
            <person name="Vassiliev H."/>
            <person name="Venkataraman V."/>
            <person name="Vo A."/>
            <person name="Wangchuk T."/>
            <person name="Wangdi T."/>
            <person name="Weiand M."/>
            <person name="Wilkinson J."/>
            <person name="Wilson A."/>
            <person name="Yadav S."/>
            <person name="Yang S."/>
            <person name="Yang X."/>
            <person name="Young G."/>
            <person name="Yu Q."/>
            <person name="Zainoun J."/>
            <person name="Zembek L."/>
            <person name="Zimmer A."/>
            <person name="Lander E.S."/>
        </authorList>
    </citation>
    <scope>NUCLEOTIDE SEQUENCE [LARGE SCALE GENOMIC DNA]</scope>
    <source>
        <strain evidence="27">Boxer</strain>
    </source>
</reference>
<keyword evidence="6" id="KW-0645">Protease</keyword>
<dbReference type="Gene3D" id="3.40.630.10">
    <property type="entry name" value="Zn peptidases"/>
    <property type="match status" value="2"/>
</dbReference>
<reference evidence="29" key="2">
    <citation type="submission" date="2018-10" db="EMBL/GenBank/DDBJ databases">
        <title>De novo assembly of a Great Dane genome.</title>
        <authorList>
            <person name="Kidd J.M."/>
            <person name="Pendleton A.L."/>
            <person name="Shen F."/>
            <person name="Emery S."/>
        </authorList>
    </citation>
    <scope>NUCLEOTIDE SEQUENCE [LARGE SCALE GENOMIC DNA]</scope>
    <source>
        <strain evidence="29">Great Dane</strain>
    </source>
</reference>
<reference evidence="28" key="3">
    <citation type="submission" date="2019-03" db="EMBL/GenBank/DDBJ databases">
        <authorList>
            <person name="Warren W.C."/>
            <person name="Johnson G.S."/>
        </authorList>
    </citation>
    <scope>NUCLEOTIDE SEQUENCE [LARGE SCALE GENOMIC DNA]</scope>
    <source>
        <strain evidence="28">Basenji</strain>
    </source>
</reference>
<evidence type="ECO:0000256" key="21">
    <source>
        <dbReference type="ARBA" id="ARBA00070087"/>
    </source>
</evidence>
<evidence type="ECO:0000256" key="22">
    <source>
        <dbReference type="ARBA" id="ARBA00075534"/>
    </source>
</evidence>
<dbReference type="InterPro" id="IPR036990">
    <property type="entry name" value="M14A-like_propep"/>
</dbReference>
<feature type="active site" description="Proton donor/acceptor" evidence="24">
    <location>
        <position position="348"/>
    </location>
</feature>
<name>A0A8C0RRQ9_CANLF</name>
<keyword evidence="13" id="KW-0094">Blood coagulation</keyword>
<feature type="signal peptide" evidence="25">
    <location>
        <begin position="1"/>
        <end position="22"/>
    </location>
</feature>
<dbReference type="Proteomes" id="UP000002254">
    <property type="component" value="Chromosome 22"/>
</dbReference>
<evidence type="ECO:0000256" key="25">
    <source>
        <dbReference type="SAM" id="SignalP"/>
    </source>
</evidence>
<dbReference type="GO" id="GO:0006508">
    <property type="term" value="P:proteolysis"/>
    <property type="evidence" value="ECO:0007669"/>
    <property type="project" value="UniProtKB-KW"/>
</dbReference>
<feature type="chain" id="PRO_5044673150" description="Carboxypeptidase B2" evidence="25">
    <location>
        <begin position="23"/>
        <end position="386"/>
    </location>
</feature>
<dbReference type="CDD" id="cd06246">
    <property type="entry name" value="M14_CPB2"/>
    <property type="match status" value="1"/>
</dbReference>
<dbReference type="OrthoDB" id="3626597at2759"/>
<evidence type="ECO:0000256" key="12">
    <source>
        <dbReference type="ARBA" id="ARBA00023049"/>
    </source>
</evidence>
<evidence type="ECO:0000256" key="17">
    <source>
        <dbReference type="ARBA" id="ARBA00023281"/>
    </source>
</evidence>
<dbReference type="PANTHER" id="PTHR11705">
    <property type="entry name" value="PROTEASE FAMILY M14 CARBOXYPEPTIDASE A,B"/>
    <property type="match status" value="1"/>
</dbReference>
<dbReference type="Gene3D" id="3.30.70.340">
    <property type="entry name" value="Metallocarboxypeptidase-like"/>
    <property type="match status" value="1"/>
</dbReference>
<keyword evidence="7" id="KW-0356">Hemostasis</keyword>
<dbReference type="SUPFAM" id="SSF53187">
    <property type="entry name" value="Zn-dependent exopeptidases"/>
    <property type="match status" value="1"/>
</dbReference>
<keyword evidence="17" id="KW-0280">Fibrinolysis</keyword>
<dbReference type="Proteomes" id="UP000694542">
    <property type="component" value="Chromosome 22"/>
</dbReference>
<evidence type="ECO:0000256" key="19">
    <source>
        <dbReference type="ARBA" id="ARBA00053927"/>
    </source>
</evidence>
<dbReference type="FunFam" id="3.40.630.10:FF:000084">
    <property type="entry name" value="Carboxypeptidase B2"/>
    <property type="match status" value="2"/>
</dbReference>
<keyword evidence="14" id="KW-0865">Zymogen</keyword>
<keyword evidence="15" id="KW-1015">Disulfide bond</keyword>
<evidence type="ECO:0000256" key="14">
    <source>
        <dbReference type="ARBA" id="ARBA00023145"/>
    </source>
</evidence>
<evidence type="ECO:0000313" key="30">
    <source>
        <dbReference type="Proteomes" id="UP000002254"/>
    </source>
</evidence>
<keyword evidence="12" id="KW-0482">Metalloprotease</keyword>
<evidence type="ECO:0000256" key="23">
    <source>
        <dbReference type="ARBA" id="ARBA00078332"/>
    </source>
</evidence>
<dbReference type="Pfam" id="PF00246">
    <property type="entry name" value="Peptidase_M14"/>
    <property type="match status" value="2"/>
</dbReference>
<evidence type="ECO:0000256" key="16">
    <source>
        <dbReference type="ARBA" id="ARBA00023180"/>
    </source>
</evidence>
<dbReference type="FunFam" id="3.30.70.340:FF:000003">
    <property type="entry name" value="Carboxypeptidase B2"/>
    <property type="match status" value="1"/>
</dbReference>
<organism evidence="28 31">
    <name type="scientific">Canis lupus familiaris</name>
    <name type="common">Dog</name>
    <name type="synonym">Canis familiaris</name>
    <dbReference type="NCBI Taxonomy" id="9615"/>
    <lineage>
        <taxon>Eukaryota</taxon>
        <taxon>Metazoa</taxon>
        <taxon>Chordata</taxon>
        <taxon>Craniata</taxon>
        <taxon>Vertebrata</taxon>
        <taxon>Euteleostomi</taxon>
        <taxon>Mammalia</taxon>
        <taxon>Eutheria</taxon>
        <taxon>Laurasiatheria</taxon>
        <taxon>Carnivora</taxon>
        <taxon>Caniformia</taxon>
        <taxon>Canidae</taxon>
        <taxon>Canis</taxon>
    </lineage>
</organism>
<evidence type="ECO:0000256" key="15">
    <source>
        <dbReference type="ARBA" id="ARBA00023157"/>
    </source>
</evidence>
<keyword evidence="5" id="KW-0121">Carboxypeptidase</keyword>
<evidence type="ECO:0000256" key="10">
    <source>
        <dbReference type="ARBA" id="ARBA00022801"/>
    </source>
</evidence>
<reference evidence="28" key="4">
    <citation type="submission" date="2025-05" db="UniProtKB">
        <authorList>
            <consortium name="Ensembl"/>
        </authorList>
    </citation>
    <scope>IDENTIFICATION</scope>
</reference>
<evidence type="ECO:0000256" key="6">
    <source>
        <dbReference type="ARBA" id="ARBA00022670"/>
    </source>
</evidence>
<dbReference type="GO" id="GO:0005576">
    <property type="term" value="C:extracellular region"/>
    <property type="evidence" value="ECO:0007669"/>
    <property type="project" value="UniProtKB-SubCell"/>
</dbReference>
<sequence length="386" mass="44630">MKLYSIGVLVAIFLLCERHVFAFQSGQVLSAFPRTSKQVQILRNLTTAYEIVLWQPVTAEFIEKKKEVHFFVNASDVSNVKAHLHDSTILFRVLVEEVKDLIQQQTSNNTLSPRTSSSFYERYHPLHEIYTWMEIISENYPEMVEKIHIGSSYEKYPLYVLKVSRKEQRAKNAIWIDCGIHAREWISPAFCLWFIGHNRMWRKNRSYHENNRCIGTDLNRNFASKHWCEEGASSLSCSETYCGPYPESEPEVKAMANFLRKNINHIKAYISMHSYSQHIVFPYSYNRSKSKDHEELSLVASEAVRAIENTNKNTRYTHGSGSESLYLAPGGSDDWIYDLGIKYSFTIELRDTGRYGFLLPERFIKPTCAEALAAISEIAGHVIRNV</sequence>
<evidence type="ECO:0000259" key="26">
    <source>
        <dbReference type="PROSITE" id="PS52035"/>
    </source>
</evidence>
<dbReference type="InterPro" id="IPR000834">
    <property type="entry name" value="Peptidase_M14"/>
</dbReference>
<dbReference type="AlphaFoldDB" id="A0A8C0RRQ9"/>
<dbReference type="Ensembl" id="ENSCAFT00040028095.1">
    <property type="protein sequence ID" value="ENSCAFP00040024406.1"/>
    <property type="gene ID" value="ENSCAFG00040015250.1"/>
</dbReference>
<dbReference type="Proteomes" id="UP000694429">
    <property type="component" value="Chromosome 22"/>
</dbReference>
<comment type="subcellular location">
    <subcellularLocation>
        <location evidence="2">Secreted</location>
    </subcellularLocation>
</comment>
<dbReference type="Ensembl" id="ENSCAFT00000071461.2">
    <property type="protein sequence ID" value="ENSCAFP00000061497.1"/>
    <property type="gene ID" value="ENSCAFG00000004499.5"/>
</dbReference>
<proteinExistence type="inferred from homology"/>
<keyword evidence="11" id="KW-0862">Zinc</keyword>
<evidence type="ECO:0000256" key="3">
    <source>
        <dbReference type="ARBA" id="ARBA00005988"/>
    </source>
</evidence>
<keyword evidence="9 25" id="KW-0732">Signal</keyword>
<evidence type="ECO:0000256" key="24">
    <source>
        <dbReference type="PROSITE-ProRule" id="PRU01379"/>
    </source>
</evidence>
<feature type="domain" description="Peptidase M14" evidence="26">
    <location>
        <begin position="122"/>
        <end position="382"/>
    </location>
</feature>
<keyword evidence="10" id="KW-0378">Hydrolase</keyword>
<dbReference type="Pfam" id="PF02244">
    <property type="entry name" value="Propep_M14"/>
    <property type="match status" value="1"/>
</dbReference>
<dbReference type="GO" id="GO:0004181">
    <property type="term" value="F:metallocarboxypeptidase activity"/>
    <property type="evidence" value="ECO:0007669"/>
    <property type="project" value="InterPro"/>
</dbReference>
<evidence type="ECO:0000256" key="5">
    <source>
        <dbReference type="ARBA" id="ARBA00022645"/>
    </source>
</evidence>
<evidence type="ECO:0000313" key="27">
    <source>
        <dbReference type="Ensembl" id="ENSCAFP00000061497.1"/>
    </source>
</evidence>
<dbReference type="PROSITE" id="PS52035">
    <property type="entry name" value="PEPTIDASE_M14"/>
    <property type="match status" value="1"/>
</dbReference>
<evidence type="ECO:0000313" key="28">
    <source>
        <dbReference type="Ensembl" id="ENSCAFP00030037033.1"/>
    </source>
</evidence>
<evidence type="ECO:0000256" key="9">
    <source>
        <dbReference type="ARBA" id="ARBA00022729"/>
    </source>
</evidence>
<dbReference type="GO" id="GO:0042730">
    <property type="term" value="P:fibrinolysis"/>
    <property type="evidence" value="ECO:0007669"/>
    <property type="project" value="UniProtKB-KW"/>
</dbReference>
<dbReference type="InterPro" id="IPR033849">
    <property type="entry name" value="CPB2"/>
</dbReference>
<evidence type="ECO:0000256" key="18">
    <source>
        <dbReference type="ARBA" id="ARBA00050711"/>
    </source>
</evidence>
<dbReference type="PANTHER" id="PTHR11705:SF17">
    <property type="entry name" value="CARBOXYPEPTIDASE B2"/>
    <property type="match status" value="1"/>
</dbReference>